<dbReference type="Pfam" id="PF02518">
    <property type="entry name" value="HATPase_c"/>
    <property type="match status" value="1"/>
</dbReference>
<feature type="domain" description="HAMP" evidence="16">
    <location>
        <begin position="183"/>
        <end position="236"/>
    </location>
</feature>
<evidence type="ECO:0000256" key="8">
    <source>
        <dbReference type="ARBA" id="ARBA00022741"/>
    </source>
</evidence>
<dbReference type="InterPro" id="IPR036890">
    <property type="entry name" value="HATPase_C_sf"/>
</dbReference>
<dbReference type="InterPro" id="IPR004358">
    <property type="entry name" value="Sig_transdc_His_kin-like_C"/>
</dbReference>
<keyword evidence="8 14" id="KW-0547">Nucleotide-binding</keyword>
<evidence type="ECO:0000256" key="12">
    <source>
        <dbReference type="ARBA" id="ARBA00023012"/>
    </source>
</evidence>
<dbReference type="GO" id="GO:0000155">
    <property type="term" value="F:phosphorelay sensor kinase activity"/>
    <property type="evidence" value="ECO:0007669"/>
    <property type="project" value="InterPro"/>
</dbReference>
<keyword evidence="10 14" id="KW-0067">ATP-binding</keyword>
<dbReference type="Proteomes" id="UP000013034">
    <property type="component" value="Unassembled WGS sequence"/>
</dbReference>
<keyword evidence="11 14" id="KW-1133">Transmembrane helix</keyword>
<keyword evidence="13 14" id="KW-0472">Membrane</keyword>
<dbReference type="EMBL" id="PISJ01000013">
    <property type="protein sequence ID" value="PKF33482.1"/>
    <property type="molecule type" value="Genomic_DNA"/>
</dbReference>
<feature type="transmembrane region" description="Helical" evidence="14">
    <location>
        <begin position="163"/>
        <end position="182"/>
    </location>
</feature>
<sequence>MRNKLFRSIGFRISFISTLFTILILIVMGIFVNQHVVNYFYQQNQKEIEGKIQLIENLFQQKPSNFKDSLDEALIGHDNLVIQIKLANGQTIYNKKNDHTDLSQLIQNRNGQWVNWKNKDQSYQGIMVNKNLRYDQIDQNMQIIAAIEVTDNYYFLHSFKQQLLMIGLLGVIGLMFLGWLATWQGLGPIRKMAKLSENISANNLSNRLDLSNVPIELAPLATAFNDMLNRLEVSVDKLSAFSSDLAHEIRTPINNLMMQTQVCLTKQRSVEEYQDVLFSNLEEYEHLAKMISDMLFLAKSDHNLALKNKKEIDLKQEMRVLFEYFEAFASEKHIQLKQIGQASIHAEPAMIRRAFNNLISNAIKYGEPDSILEVKLSQDHQHSIIQIKNKVSAEMQTLSPLQLSRFFDRFYRLDSSRHKAEDGTGLGLAITKSIIEIHDAAIDVFMEEENIVFRMIFKMQ</sequence>
<comment type="function">
    <text evidence="14">Member of a two-component regulatory system.</text>
</comment>
<feature type="domain" description="Histidine kinase" evidence="15">
    <location>
        <begin position="244"/>
        <end position="460"/>
    </location>
</feature>
<dbReference type="PANTHER" id="PTHR45436:SF15">
    <property type="entry name" value="SENSOR HISTIDINE KINASE CUSS"/>
    <property type="match status" value="1"/>
</dbReference>
<dbReference type="InterPro" id="IPR003661">
    <property type="entry name" value="HisK_dim/P_dom"/>
</dbReference>
<dbReference type="AlphaFoldDB" id="A0A1E7R711"/>
<evidence type="ECO:0000256" key="5">
    <source>
        <dbReference type="ARBA" id="ARBA00022553"/>
    </source>
</evidence>
<dbReference type="InterPro" id="IPR005467">
    <property type="entry name" value="His_kinase_dom"/>
</dbReference>
<evidence type="ECO:0000256" key="6">
    <source>
        <dbReference type="ARBA" id="ARBA00022679"/>
    </source>
</evidence>
<dbReference type="SMART" id="SM00304">
    <property type="entry name" value="HAMP"/>
    <property type="match status" value="1"/>
</dbReference>
<dbReference type="SUPFAM" id="SSF55874">
    <property type="entry name" value="ATPase domain of HSP90 chaperone/DNA topoisomerase II/histidine kinase"/>
    <property type="match status" value="1"/>
</dbReference>
<dbReference type="PROSITE" id="PS50109">
    <property type="entry name" value="HIS_KIN"/>
    <property type="match status" value="1"/>
</dbReference>
<evidence type="ECO:0000256" key="10">
    <source>
        <dbReference type="ARBA" id="ARBA00022840"/>
    </source>
</evidence>
<dbReference type="InterPro" id="IPR003660">
    <property type="entry name" value="HAMP_dom"/>
</dbReference>
<dbReference type="CDD" id="cd06225">
    <property type="entry name" value="HAMP"/>
    <property type="match status" value="1"/>
</dbReference>
<evidence type="ECO:0000256" key="13">
    <source>
        <dbReference type="ARBA" id="ARBA00023136"/>
    </source>
</evidence>
<gene>
    <name evidence="18" type="ORF">CW311_11855</name>
    <name evidence="17" type="ORF">F993_01433</name>
</gene>
<keyword evidence="6 14" id="KW-0808">Transferase</keyword>
<evidence type="ECO:0000313" key="18">
    <source>
        <dbReference type="EMBL" id="PKF33482.1"/>
    </source>
</evidence>
<evidence type="ECO:0000256" key="3">
    <source>
        <dbReference type="ARBA" id="ARBA00022475"/>
    </source>
</evidence>
<dbReference type="Pfam" id="PF00672">
    <property type="entry name" value="HAMP"/>
    <property type="match status" value="1"/>
</dbReference>
<dbReference type="Proteomes" id="UP000233553">
    <property type="component" value="Unassembled WGS sequence"/>
</dbReference>
<protein>
    <recommendedName>
        <fullName evidence="14">Sensor protein</fullName>
        <ecNumber evidence="14">2.7.13.3</ecNumber>
    </recommendedName>
</protein>
<organism evidence="18 20">
    <name type="scientific">Acinetobacter proteolyticus</name>
    <dbReference type="NCBI Taxonomy" id="1776741"/>
    <lineage>
        <taxon>Bacteria</taxon>
        <taxon>Pseudomonadati</taxon>
        <taxon>Pseudomonadota</taxon>
        <taxon>Gammaproteobacteria</taxon>
        <taxon>Moraxellales</taxon>
        <taxon>Moraxellaceae</taxon>
        <taxon>Acinetobacter</taxon>
    </lineage>
</organism>
<dbReference type="Pfam" id="PF21085">
    <property type="entry name" value="CusS"/>
    <property type="match status" value="1"/>
</dbReference>
<dbReference type="GO" id="GO:0005886">
    <property type="term" value="C:plasma membrane"/>
    <property type="evidence" value="ECO:0007669"/>
    <property type="project" value="UniProtKB-SubCell"/>
</dbReference>
<keyword evidence="19" id="KW-1185">Reference proteome</keyword>
<evidence type="ECO:0000256" key="1">
    <source>
        <dbReference type="ARBA" id="ARBA00000085"/>
    </source>
</evidence>
<keyword evidence="3 14" id="KW-1003">Cell membrane</keyword>
<keyword evidence="7 14" id="KW-0812">Transmembrane</keyword>
<name>A0A1E7R711_9GAMM</name>
<keyword evidence="9 14" id="KW-0418">Kinase</keyword>
<evidence type="ECO:0000259" key="16">
    <source>
        <dbReference type="PROSITE" id="PS50885"/>
    </source>
</evidence>
<evidence type="ECO:0000256" key="4">
    <source>
        <dbReference type="ARBA" id="ARBA00022519"/>
    </source>
</evidence>
<evidence type="ECO:0000256" key="7">
    <source>
        <dbReference type="ARBA" id="ARBA00022692"/>
    </source>
</evidence>
<comment type="subcellular location">
    <subcellularLocation>
        <location evidence="2">Cell inner membrane</location>
        <topology evidence="2">Multi-pass membrane protein</topology>
    </subcellularLocation>
</comment>
<dbReference type="SUPFAM" id="SSF47384">
    <property type="entry name" value="Homodimeric domain of signal transducing histidine kinase"/>
    <property type="match status" value="1"/>
</dbReference>
<evidence type="ECO:0000256" key="2">
    <source>
        <dbReference type="ARBA" id="ARBA00004429"/>
    </source>
</evidence>
<dbReference type="EMBL" id="APOI01000014">
    <property type="protein sequence ID" value="ENU24117.1"/>
    <property type="molecule type" value="Genomic_DNA"/>
</dbReference>
<dbReference type="GO" id="GO:0005524">
    <property type="term" value="F:ATP binding"/>
    <property type="evidence" value="ECO:0007669"/>
    <property type="project" value="UniProtKB-KW"/>
</dbReference>
<dbReference type="SMART" id="SM00388">
    <property type="entry name" value="HisKA"/>
    <property type="match status" value="1"/>
</dbReference>
<dbReference type="Gene3D" id="1.10.287.130">
    <property type="match status" value="1"/>
</dbReference>
<dbReference type="Pfam" id="PF00512">
    <property type="entry name" value="HisKA"/>
    <property type="match status" value="1"/>
</dbReference>
<evidence type="ECO:0000259" key="15">
    <source>
        <dbReference type="PROSITE" id="PS50109"/>
    </source>
</evidence>
<dbReference type="SMART" id="SM00387">
    <property type="entry name" value="HATPase_c"/>
    <property type="match status" value="1"/>
</dbReference>
<dbReference type="EC" id="2.7.13.3" evidence="14"/>
<dbReference type="NCBIfam" id="TIGR01386">
    <property type="entry name" value="cztS_silS_copS"/>
    <property type="match status" value="1"/>
</dbReference>
<evidence type="ECO:0000256" key="9">
    <source>
        <dbReference type="ARBA" id="ARBA00022777"/>
    </source>
</evidence>
<evidence type="ECO:0000256" key="14">
    <source>
        <dbReference type="RuleBase" id="RU364088"/>
    </source>
</evidence>
<comment type="catalytic activity">
    <reaction evidence="1 14">
        <text>ATP + protein L-histidine = ADP + protein N-phospho-L-histidine.</text>
        <dbReference type="EC" id="2.7.13.3"/>
    </reaction>
</comment>
<accession>A0A1E7R711</accession>
<reference evidence="18 20" key="2">
    <citation type="submission" date="2017-12" db="EMBL/GenBank/DDBJ databases">
        <title>Draft Genome sequences of multiple microbial strains isolated from spacecraft associated surfaces.</title>
        <authorList>
            <person name="Seuylemezian A."/>
            <person name="Vaishampayan P."/>
            <person name="Venkateswaran K."/>
        </authorList>
    </citation>
    <scope>NUCLEOTIDE SEQUENCE [LARGE SCALE GENOMIC DNA]</scope>
    <source>
        <strain evidence="18 20">2P01AA</strain>
    </source>
</reference>
<evidence type="ECO:0000256" key="11">
    <source>
        <dbReference type="ARBA" id="ARBA00022989"/>
    </source>
</evidence>
<keyword evidence="5" id="KW-0597">Phosphoprotein</keyword>
<evidence type="ECO:0000313" key="17">
    <source>
        <dbReference type="EMBL" id="ENU24117.1"/>
    </source>
</evidence>
<dbReference type="PRINTS" id="PR00344">
    <property type="entry name" value="BCTRLSENSOR"/>
</dbReference>
<dbReference type="CDD" id="cd00082">
    <property type="entry name" value="HisKA"/>
    <property type="match status" value="1"/>
</dbReference>
<reference evidence="17 19" key="1">
    <citation type="submission" date="2013-02" db="EMBL/GenBank/DDBJ databases">
        <title>The Genome Sequence of Acinetobacter sp. NIPH 809.</title>
        <authorList>
            <consortium name="The Broad Institute Genome Sequencing Platform"/>
            <consortium name="The Broad Institute Genome Sequencing Center for Infectious Disease"/>
            <person name="Cerqueira G."/>
            <person name="Feldgarden M."/>
            <person name="Courvalin P."/>
            <person name="Perichon B."/>
            <person name="Grillot-Courvalin C."/>
            <person name="Clermont D."/>
            <person name="Rocha E."/>
            <person name="Yoon E.-J."/>
            <person name="Nemec A."/>
            <person name="Walker B."/>
            <person name="Young S.K."/>
            <person name="Zeng Q."/>
            <person name="Gargeya S."/>
            <person name="Fitzgerald M."/>
            <person name="Haas B."/>
            <person name="Abouelleil A."/>
            <person name="Alvarado L."/>
            <person name="Arachchi H.M."/>
            <person name="Berlin A.M."/>
            <person name="Chapman S.B."/>
            <person name="Dewar J."/>
            <person name="Goldberg J."/>
            <person name="Griggs A."/>
            <person name="Gujja S."/>
            <person name="Hansen M."/>
            <person name="Howarth C."/>
            <person name="Imamovic A."/>
            <person name="Larimer J."/>
            <person name="McCowan C."/>
            <person name="Murphy C."/>
            <person name="Neiman D."/>
            <person name="Pearson M."/>
            <person name="Priest M."/>
            <person name="Roberts A."/>
            <person name="Saif S."/>
            <person name="Shea T."/>
            <person name="Sisk P."/>
            <person name="Sykes S."/>
            <person name="Wortman J."/>
            <person name="Nusbaum C."/>
            <person name="Birren B."/>
        </authorList>
    </citation>
    <scope>NUCLEOTIDE SEQUENCE [LARGE SCALE GENOMIC DNA]</scope>
    <source>
        <strain evidence="17 19">NIPH 809</strain>
    </source>
</reference>
<dbReference type="PROSITE" id="PS50885">
    <property type="entry name" value="HAMP"/>
    <property type="match status" value="1"/>
</dbReference>
<dbReference type="InterPro" id="IPR036097">
    <property type="entry name" value="HisK_dim/P_sf"/>
</dbReference>
<dbReference type="InterPro" id="IPR048590">
    <property type="entry name" value="CusS-like_sensor"/>
</dbReference>
<keyword evidence="12 14" id="KW-0902">Two-component regulatory system</keyword>
<dbReference type="InterPro" id="IPR050428">
    <property type="entry name" value="TCS_sensor_his_kinase"/>
</dbReference>
<dbReference type="InterPro" id="IPR003594">
    <property type="entry name" value="HATPase_dom"/>
</dbReference>
<dbReference type="InterPro" id="IPR006290">
    <property type="entry name" value="CztS_silS_copS"/>
</dbReference>
<proteinExistence type="predicted"/>
<keyword evidence="4 14" id="KW-0997">Cell inner membrane</keyword>
<dbReference type="OrthoDB" id="5561773at2"/>
<dbReference type="Gene3D" id="6.10.340.10">
    <property type="match status" value="1"/>
</dbReference>
<dbReference type="PANTHER" id="PTHR45436">
    <property type="entry name" value="SENSOR HISTIDINE KINASE YKOH"/>
    <property type="match status" value="1"/>
</dbReference>
<evidence type="ECO:0000313" key="19">
    <source>
        <dbReference type="Proteomes" id="UP000013034"/>
    </source>
</evidence>
<dbReference type="RefSeq" id="WP_004653556.1">
    <property type="nucleotide sequence ID" value="NZ_KB849179.1"/>
</dbReference>
<dbReference type="Gene3D" id="3.30.565.10">
    <property type="entry name" value="Histidine kinase-like ATPase, C-terminal domain"/>
    <property type="match status" value="1"/>
</dbReference>
<evidence type="ECO:0000313" key="20">
    <source>
        <dbReference type="Proteomes" id="UP000233553"/>
    </source>
</evidence>
<feature type="transmembrane region" description="Helical" evidence="14">
    <location>
        <begin position="12"/>
        <end position="32"/>
    </location>
</feature>
<comment type="caution">
    <text evidence="18">The sequence shown here is derived from an EMBL/GenBank/DDBJ whole genome shotgun (WGS) entry which is preliminary data.</text>
</comment>